<accession>A0A100Y944</accession>
<dbReference type="RefSeq" id="WP_058940767.1">
    <property type="nucleotide sequence ID" value="NZ_LNSV01000006.1"/>
</dbReference>
<proteinExistence type="predicted"/>
<sequence length="141" mass="14975">MTGGNVPRQADPSPGEPGEARVLNFGVQQYGGQSSVGNQAVGPGARAVAAHVSVQAPSADQRAEVEALLLLVERLLDEHRAALPDQESPRTELRRLREELDEGEPEPGVVRRALERLALFAQPAAPLAAAVAELTRVVQSF</sequence>
<feature type="region of interest" description="Disordered" evidence="1">
    <location>
        <begin position="1"/>
        <end position="20"/>
    </location>
</feature>
<dbReference type="EMBL" id="LNSV01000006">
    <property type="protein sequence ID" value="KUH40022.1"/>
    <property type="molecule type" value="Genomic_DNA"/>
</dbReference>
<name>A0A100Y944_9ACTN</name>
<evidence type="ECO:0000313" key="2">
    <source>
        <dbReference type="EMBL" id="KUH40022.1"/>
    </source>
</evidence>
<protein>
    <submittedName>
        <fullName evidence="2">Uncharacterized protein</fullName>
    </submittedName>
</protein>
<gene>
    <name evidence="2" type="ORF">ATE80_04360</name>
</gene>
<evidence type="ECO:0000256" key="1">
    <source>
        <dbReference type="SAM" id="MobiDB-lite"/>
    </source>
</evidence>
<organism evidence="2 3">
    <name type="scientific">Streptomyces kanasensis</name>
    <dbReference type="NCBI Taxonomy" id="936756"/>
    <lineage>
        <taxon>Bacteria</taxon>
        <taxon>Bacillati</taxon>
        <taxon>Actinomycetota</taxon>
        <taxon>Actinomycetes</taxon>
        <taxon>Kitasatosporales</taxon>
        <taxon>Streptomycetaceae</taxon>
        <taxon>Streptomyces</taxon>
    </lineage>
</organism>
<comment type="caution">
    <text evidence="2">The sequence shown here is derived from an EMBL/GenBank/DDBJ whole genome shotgun (WGS) entry which is preliminary data.</text>
</comment>
<dbReference type="Proteomes" id="UP000054011">
    <property type="component" value="Unassembled WGS sequence"/>
</dbReference>
<dbReference type="AlphaFoldDB" id="A0A100Y944"/>
<evidence type="ECO:0000313" key="3">
    <source>
        <dbReference type="Proteomes" id="UP000054011"/>
    </source>
</evidence>
<keyword evidence="3" id="KW-1185">Reference proteome</keyword>
<reference evidence="2 3" key="1">
    <citation type="submission" date="2015-11" db="EMBL/GenBank/DDBJ databases">
        <title>Genome-wide analysis reveals the secondary metabolome in Streptomyces kanasensis ZX01.</title>
        <authorList>
            <person name="Zhang G."/>
            <person name="Han L."/>
            <person name="Feng J."/>
            <person name="Zhang X."/>
        </authorList>
    </citation>
    <scope>NUCLEOTIDE SEQUENCE [LARGE SCALE GENOMIC DNA]</scope>
    <source>
        <strain evidence="2 3">ZX01</strain>
    </source>
</reference>